<dbReference type="RefSeq" id="WP_176513398.1">
    <property type="nucleotide sequence ID" value="NZ_CP060529.1"/>
</dbReference>
<evidence type="ECO:0000313" key="2">
    <source>
        <dbReference type="Proteomes" id="UP000553948"/>
    </source>
</evidence>
<dbReference type="Pfam" id="PF07963">
    <property type="entry name" value="N_methyl"/>
    <property type="match status" value="1"/>
</dbReference>
<evidence type="ECO:0000313" key="1">
    <source>
        <dbReference type="EMBL" id="MBA6119022.1"/>
    </source>
</evidence>
<dbReference type="AlphaFoldDB" id="A0A7W2QLM3"/>
<comment type="caution">
    <text evidence="1">The sequence shown here is derived from an EMBL/GenBank/DDBJ whole genome shotgun (WGS) entry which is preliminary data.</text>
</comment>
<dbReference type="NCBIfam" id="TIGR02532">
    <property type="entry name" value="IV_pilin_GFxxxE"/>
    <property type="match status" value="1"/>
</dbReference>
<proteinExistence type="predicted"/>
<gene>
    <name evidence="1" type="ORF">H4C47_25285</name>
</gene>
<dbReference type="Proteomes" id="UP000553948">
    <property type="component" value="Unassembled WGS sequence"/>
</dbReference>
<name>A0A7W2QLM3_PSEPU</name>
<dbReference type="InterPro" id="IPR012902">
    <property type="entry name" value="N_methyl_site"/>
</dbReference>
<accession>A0A7W2QLM3</accession>
<reference evidence="1 2" key="1">
    <citation type="submission" date="2020-07" db="EMBL/GenBank/DDBJ databases">
        <title>Diversity of carbapenemase encoding genes among Pseudomonas putida group clinical isolates in a tertiary Brazilian hospital.</title>
        <authorList>
            <person name="Alberto-Lei F."/>
            <person name="Nodari C.S."/>
            <person name="Streling A.P."/>
            <person name="Paulino J.T."/>
            <person name="Bessa-Neto F.O."/>
            <person name="Cayo R."/>
            <person name="Gales A.C."/>
        </authorList>
    </citation>
    <scope>NUCLEOTIDE SEQUENCE [LARGE SCALE GENOMIC DNA]</scope>
    <source>
        <strain evidence="1 2">12464</strain>
    </source>
</reference>
<protein>
    <submittedName>
        <fullName evidence="1">Prepilin-type N-terminal cleavage/methylation domain-containing protein</fullName>
    </submittedName>
</protein>
<dbReference type="EMBL" id="JACGDG010000031">
    <property type="protein sequence ID" value="MBA6119022.1"/>
    <property type="molecule type" value="Genomic_DNA"/>
</dbReference>
<dbReference type="PROSITE" id="PS00409">
    <property type="entry name" value="PROKAR_NTER_METHYL"/>
    <property type="match status" value="1"/>
</dbReference>
<organism evidence="1 2">
    <name type="scientific">Pseudomonas putida</name>
    <name type="common">Arthrobacter siderocapsulatus</name>
    <dbReference type="NCBI Taxonomy" id="303"/>
    <lineage>
        <taxon>Bacteria</taxon>
        <taxon>Pseudomonadati</taxon>
        <taxon>Pseudomonadota</taxon>
        <taxon>Gammaproteobacteria</taxon>
        <taxon>Pseudomonadales</taxon>
        <taxon>Pseudomonadaceae</taxon>
        <taxon>Pseudomonas</taxon>
    </lineage>
</organism>
<sequence length="65" mass="6960">MHTQQRGMTLLEVLLALTVVSLGMFAAAALQLQALQATDSARREGQAALAAHTERERAIAMGQQL</sequence>